<evidence type="ECO:0000313" key="2">
    <source>
        <dbReference type="EMBL" id="KAJ1112240.1"/>
    </source>
</evidence>
<dbReference type="Proteomes" id="UP001066276">
    <property type="component" value="Chromosome 8"/>
</dbReference>
<organism evidence="2 3">
    <name type="scientific">Pleurodeles waltl</name>
    <name type="common">Iberian ribbed newt</name>
    <dbReference type="NCBI Taxonomy" id="8319"/>
    <lineage>
        <taxon>Eukaryota</taxon>
        <taxon>Metazoa</taxon>
        <taxon>Chordata</taxon>
        <taxon>Craniata</taxon>
        <taxon>Vertebrata</taxon>
        <taxon>Euteleostomi</taxon>
        <taxon>Amphibia</taxon>
        <taxon>Batrachia</taxon>
        <taxon>Caudata</taxon>
        <taxon>Salamandroidea</taxon>
        <taxon>Salamandridae</taxon>
        <taxon>Pleurodelinae</taxon>
        <taxon>Pleurodeles</taxon>
    </lineage>
</organism>
<dbReference type="EMBL" id="JANPWB010000012">
    <property type="protein sequence ID" value="KAJ1112240.1"/>
    <property type="molecule type" value="Genomic_DNA"/>
</dbReference>
<name>A0AAV7NBJ0_PLEWA</name>
<evidence type="ECO:0008006" key="4">
    <source>
        <dbReference type="Google" id="ProtNLM"/>
    </source>
</evidence>
<protein>
    <recommendedName>
        <fullName evidence="4">C2H2-type domain-containing protein</fullName>
    </recommendedName>
</protein>
<proteinExistence type="predicted"/>
<comment type="caution">
    <text evidence="2">The sequence shown here is derived from an EMBL/GenBank/DDBJ whole genome shotgun (WGS) entry which is preliminary data.</text>
</comment>
<accession>A0AAV7NBJ0</accession>
<feature type="compositionally biased region" description="Acidic residues" evidence="1">
    <location>
        <begin position="162"/>
        <end position="171"/>
    </location>
</feature>
<dbReference type="AlphaFoldDB" id="A0AAV7NBJ0"/>
<reference evidence="2" key="1">
    <citation type="journal article" date="2022" name="bioRxiv">
        <title>Sequencing and chromosome-scale assembly of the giantPleurodeles waltlgenome.</title>
        <authorList>
            <person name="Brown T."/>
            <person name="Elewa A."/>
            <person name="Iarovenko S."/>
            <person name="Subramanian E."/>
            <person name="Araus A.J."/>
            <person name="Petzold A."/>
            <person name="Susuki M."/>
            <person name="Suzuki K.-i.T."/>
            <person name="Hayashi T."/>
            <person name="Toyoda A."/>
            <person name="Oliveira C."/>
            <person name="Osipova E."/>
            <person name="Leigh N.D."/>
            <person name="Simon A."/>
            <person name="Yun M.H."/>
        </authorList>
    </citation>
    <scope>NUCLEOTIDE SEQUENCE</scope>
    <source>
        <strain evidence="2">20211129_DDA</strain>
        <tissue evidence="2">Liver</tissue>
    </source>
</reference>
<feature type="region of interest" description="Disordered" evidence="1">
    <location>
        <begin position="269"/>
        <end position="293"/>
    </location>
</feature>
<evidence type="ECO:0000313" key="3">
    <source>
        <dbReference type="Proteomes" id="UP001066276"/>
    </source>
</evidence>
<sequence>MPLLYAYAVVETLFRACAPASFCTRRGRRSCSPPDTVSLLECLLAPQERRLTAAQPAYGAVGAFCSHKEKRCSRRLGKVHVFPDFMWNSSGQEEAPYLMEGSESPSSPVSAADFTIVLVSDSIKEEEESYPLAYASPGEGKRNNFPAGFPPLSPEPKGNFLDPDDGNESDDSTSVSSGEVFTPVKFLSSIKKEKGAYPIAKKNPKEAKNDVSPARFPPLTSESVVNVLDPVDGDQSDGSMGVSAEEEFTIVMITDIKEEEDTYPIAHQSTTEVKRAKSRAAHQSETGSTKQHRIHKTEKFFACTECEKKFNTKALLVE</sequence>
<gene>
    <name evidence="2" type="ORF">NDU88_000508</name>
</gene>
<feature type="region of interest" description="Disordered" evidence="1">
    <location>
        <begin position="134"/>
        <end position="177"/>
    </location>
</feature>
<evidence type="ECO:0000256" key="1">
    <source>
        <dbReference type="SAM" id="MobiDB-lite"/>
    </source>
</evidence>
<dbReference type="Gene3D" id="3.30.160.60">
    <property type="entry name" value="Classic Zinc Finger"/>
    <property type="match status" value="1"/>
</dbReference>
<keyword evidence="3" id="KW-1185">Reference proteome</keyword>